<dbReference type="InterPro" id="IPR037066">
    <property type="entry name" value="Plug_dom_sf"/>
</dbReference>
<dbReference type="Pfam" id="PF00593">
    <property type="entry name" value="TonB_dep_Rec_b-barrel"/>
    <property type="match status" value="1"/>
</dbReference>
<dbReference type="PROSITE" id="PS52016">
    <property type="entry name" value="TONB_DEPENDENT_REC_3"/>
    <property type="match status" value="1"/>
</dbReference>
<dbReference type="Gene3D" id="2.40.170.20">
    <property type="entry name" value="TonB-dependent receptor, beta-barrel domain"/>
    <property type="match status" value="1"/>
</dbReference>
<organism evidence="12 13">
    <name type="scientific">Rheinheimera marina</name>
    <dbReference type="NCBI Taxonomy" id="1774958"/>
    <lineage>
        <taxon>Bacteria</taxon>
        <taxon>Pseudomonadati</taxon>
        <taxon>Pseudomonadota</taxon>
        <taxon>Gammaproteobacteria</taxon>
        <taxon>Chromatiales</taxon>
        <taxon>Chromatiaceae</taxon>
        <taxon>Rheinheimera</taxon>
    </lineage>
</organism>
<evidence type="ECO:0000313" key="12">
    <source>
        <dbReference type="EMBL" id="MFC4655608.1"/>
    </source>
</evidence>
<keyword evidence="6 8" id="KW-0472">Membrane</keyword>
<sequence length="835" mass="89307">MAAHSPLVMAEDDAAAKDKDVEKIAVVGSRAAPRSVGESPVPVDIIGSEEFAKQGNSDMLNMLSTLVPSFNVNTQPISDAATLIRPANLRGLGPDQTLVLVNGKRRHRASVISFLGGGLADGSQGPDISVIPSAAIKQVEVLRDGAAAQYGSDAIAGVMNFELKDDADGGMLEAKWGQHYEGDGAAEQVAGNIGLPLTQNGSANFSFEYKSSDPTDRSVQRGDAAALIAAGNTAIADPAQIWGSPEIKDDLKLFANLKLDLGNEKEAYGFGNYAKREVEGGFYYRNPTNRSGVYNGPEVNVGGTVYDTLLVGDMTPDDAAGCPIVRLDANGIPIASDLAVVTADPNCWTFAELFPGGFTPRFGGIVTDSSIVGGVKGKLVEEVFFDFSTSYGRNEAAFAINNTVNASMGADSPTSFKPGTYVQSEVGVNFDVYREFAVGFYEPLVLAGGVEWRQDTFEVKAGDPASYEIGVLADQGFGIGSNGFPGFKPEAAGVFSRSNLSFYSDVSAWVTEQLMLTGAVRYEDFTDFGNTTNWKVSGLYKVTDALSLRAAAGTGFRAPTVGQTKVLNVTTAFGVNGLEDQATLPPDNPISVLKGGKPLKPEESDNYSFGAVLDLGTTHVSLDMYRIDVSDRLSQTSPLTLSEDDIQTLLDMGIRDALSYSSILFFTNDFDTKTTGADLVVSQDVDIGTGQSKLSLLLNYNKTEVSADPLTTNIDDVKIKTLEENLPKTRGSVTFNHSEESWRGLVRLNYFGSWWEVDDDYDITTGMNEGSKVLVDVELGYQLTSQLEVSVGAQNLFDTYPGLNPYGDSVGAKYPTTSPYGFNGGYYYIRAVYTF</sequence>
<evidence type="ECO:0000256" key="3">
    <source>
        <dbReference type="ARBA" id="ARBA00022452"/>
    </source>
</evidence>
<evidence type="ECO:0000256" key="8">
    <source>
        <dbReference type="PROSITE-ProRule" id="PRU01360"/>
    </source>
</evidence>
<dbReference type="Gene3D" id="2.170.130.10">
    <property type="entry name" value="TonB-dependent receptor, plug domain"/>
    <property type="match status" value="1"/>
</dbReference>
<keyword evidence="12" id="KW-0675">Receptor</keyword>
<dbReference type="PANTHER" id="PTHR47234">
    <property type="match status" value="1"/>
</dbReference>
<evidence type="ECO:0000256" key="7">
    <source>
        <dbReference type="ARBA" id="ARBA00023237"/>
    </source>
</evidence>
<dbReference type="CDD" id="cd01347">
    <property type="entry name" value="ligand_gated_channel"/>
    <property type="match status" value="1"/>
</dbReference>
<dbReference type="Pfam" id="PF07715">
    <property type="entry name" value="Plug"/>
    <property type="match status" value="1"/>
</dbReference>
<comment type="similarity">
    <text evidence="8 9">Belongs to the TonB-dependent receptor family.</text>
</comment>
<dbReference type="PANTHER" id="PTHR47234:SF3">
    <property type="entry name" value="SECRETIN_TONB SHORT N-TERMINAL DOMAIN-CONTAINING PROTEIN"/>
    <property type="match status" value="1"/>
</dbReference>
<evidence type="ECO:0000256" key="5">
    <source>
        <dbReference type="ARBA" id="ARBA00023077"/>
    </source>
</evidence>
<dbReference type="SUPFAM" id="SSF56935">
    <property type="entry name" value="Porins"/>
    <property type="match status" value="1"/>
</dbReference>
<comment type="subcellular location">
    <subcellularLocation>
        <location evidence="1 8">Cell outer membrane</location>
        <topology evidence="1 8">Multi-pass membrane protein</topology>
    </subcellularLocation>
</comment>
<keyword evidence="3 8" id="KW-1134">Transmembrane beta strand</keyword>
<evidence type="ECO:0000256" key="6">
    <source>
        <dbReference type="ARBA" id="ARBA00023136"/>
    </source>
</evidence>
<keyword evidence="2 8" id="KW-0813">Transport</keyword>
<evidence type="ECO:0000313" key="13">
    <source>
        <dbReference type="Proteomes" id="UP001595962"/>
    </source>
</evidence>
<evidence type="ECO:0000256" key="2">
    <source>
        <dbReference type="ARBA" id="ARBA00022448"/>
    </source>
</evidence>
<feature type="domain" description="TonB-dependent receptor-like beta-barrel" evidence="10">
    <location>
        <begin position="387"/>
        <end position="796"/>
    </location>
</feature>
<protein>
    <submittedName>
        <fullName evidence="12">TonB-dependent receptor plug domain-containing protein</fullName>
    </submittedName>
</protein>
<dbReference type="InterPro" id="IPR012910">
    <property type="entry name" value="Plug_dom"/>
</dbReference>
<keyword evidence="13" id="KW-1185">Reference proteome</keyword>
<dbReference type="RefSeq" id="WP_377334100.1">
    <property type="nucleotide sequence ID" value="NZ_JBHSGB010000010.1"/>
</dbReference>
<evidence type="ECO:0000259" key="10">
    <source>
        <dbReference type="Pfam" id="PF00593"/>
    </source>
</evidence>
<dbReference type="EMBL" id="JBHSGB010000010">
    <property type="protein sequence ID" value="MFC4655608.1"/>
    <property type="molecule type" value="Genomic_DNA"/>
</dbReference>
<dbReference type="Proteomes" id="UP001595962">
    <property type="component" value="Unassembled WGS sequence"/>
</dbReference>
<reference evidence="13" key="1">
    <citation type="journal article" date="2019" name="Int. J. Syst. Evol. Microbiol.">
        <title>The Global Catalogue of Microorganisms (GCM) 10K type strain sequencing project: providing services to taxonomists for standard genome sequencing and annotation.</title>
        <authorList>
            <consortium name="The Broad Institute Genomics Platform"/>
            <consortium name="The Broad Institute Genome Sequencing Center for Infectious Disease"/>
            <person name="Wu L."/>
            <person name="Ma J."/>
        </authorList>
    </citation>
    <scope>NUCLEOTIDE SEQUENCE [LARGE SCALE GENOMIC DNA]</scope>
    <source>
        <strain evidence="13">DT28</strain>
    </source>
</reference>
<keyword evidence="4 8" id="KW-0812">Transmembrane</keyword>
<keyword evidence="5 9" id="KW-0798">TonB box</keyword>
<evidence type="ECO:0000256" key="1">
    <source>
        <dbReference type="ARBA" id="ARBA00004571"/>
    </source>
</evidence>
<proteinExistence type="inferred from homology"/>
<accession>A0ABV9JMY3</accession>
<comment type="caution">
    <text evidence="12">The sequence shown here is derived from an EMBL/GenBank/DDBJ whole genome shotgun (WGS) entry which is preliminary data.</text>
</comment>
<gene>
    <name evidence="12" type="ORF">ACFO3I_11340</name>
</gene>
<dbReference type="InterPro" id="IPR000531">
    <property type="entry name" value="Beta-barrel_TonB"/>
</dbReference>
<feature type="domain" description="TonB-dependent receptor plug" evidence="11">
    <location>
        <begin position="38"/>
        <end position="158"/>
    </location>
</feature>
<dbReference type="InterPro" id="IPR039426">
    <property type="entry name" value="TonB-dep_rcpt-like"/>
</dbReference>
<dbReference type="InterPro" id="IPR036942">
    <property type="entry name" value="Beta-barrel_TonB_sf"/>
</dbReference>
<evidence type="ECO:0000259" key="11">
    <source>
        <dbReference type="Pfam" id="PF07715"/>
    </source>
</evidence>
<keyword evidence="7 8" id="KW-0998">Cell outer membrane</keyword>
<evidence type="ECO:0000256" key="4">
    <source>
        <dbReference type="ARBA" id="ARBA00022692"/>
    </source>
</evidence>
<name>A0ABV9JMY3_9GAMM</name>
<evidence type="ECO:0000256" key="9">
    <source>
        <dbReference type="RuleBase" id="RU003357"/>
    </source>
</evidence>